<organism evidence="2 3">
    <name type="scientific">Rotaria sordida</name>
    <dbReference type="NCBI Taxonomy" id="392033"/>
    <lineage>
        <taxon>Eukaryota</taxon>
        <taxon>Metazoa</taxon>
        <taxon>Spiralia</taxon>
        <taxon>Gnathifera</taxon>
        <taxon>Rotifera</taxon>
        <taxon>Eurotatoria</taxon>
        <taxon>Bdelloidea</taxon>
        <taxon>Philodinida</taxon>
        <taxon>Philodinidae</taxon>
        <taxon>Rotaria</taxon>
    </lineage>
</organism>
<evidence type="ECO:0000313" key="3">
    <source>
        <dbReference type="Proteomes" id="UP000663864"/>
    </source>
</evidence>
<dbReference type="AlphaFoldDB" id="A0A814ETM0"/>
<gene>
    <name evidence="2" type="ORF">ZHD862_LOCUS11141</name>
</gene>
<evidence type="ECO:0000313" key="2">
    <source>
        <dbReference type="EMBL" id="CAF0973812.1"/>
    </source>
</evidence>
<feature type="region of interest" description="Disordered" evidence="1">
    <location>
        <begin position="1"/>
        <end position="26"/>
    </location>
</feature>
<evidence type="ECO:0000256" key="1">
    <source>
        <dbReference type="SAM" id="MobiDB-lite"/>
    </source>
</evidence>
<name>A0A814ETM0_9BILA</name>
<comment type="caution">
    <text evidence="2">The sequence shown here is derived from an EMBL/GenBank/DDBJ whole genome shotgun (WGS) entry which is preliminary data.</text>
</comment>
<dbReference type="EMBL" id="CAJNOT010000414">
    <property type="protein sequence ID" value="CAF0973812.1"/>
    <property type="molecule type" value="Genomic_DNA"/>
</dbReference>
<reference evidence="2" key="1">
    <citation type="submission" date="2021-02" db="EMBL/GenBank/DDBJ databases">
        <authorList>
            <person name="Nowell W R."/>
        </authorList>
    </citation>
    <scope>NUCLEOTIDE SEQUENCE</scope>
</reference>
<sequence>MVSSSSSSNVDRLTDTAKSSSTTCTSSCSSYACSSTCSCTARSYEPAIMFHPIAISTPANIIDCNTSIKQDMSGYVNHLSIDRSIDILNSTTYNQQHSLDTILDESMNVLPAGVASDHLLLSLGSTITEKSTTKKRNKTLQGESLIKENDERLNRSNFFLKNITASMTYMDVFTSIATMYPLVQLQTIENSSKIQYLCVADTSKSSNEKLVSIHLCFAKKVNFKHKFLNYLFQDLKISDYLHVTNGDQFNDEIKLLANGRYIESSIYTAKKEKFASTNDYRKKQEDVAAAVFEQESFTGVRGKQIRDNIDYELQMIKKQKTMEYKPVYDPSSFKIPDEHQQNIEEWLNNDFRMRIDGRITRSRCLFMIGPTKHGKTSWARSLGKHNSFVINFSLADWRDDVEYIILDDVRWKDIEPMAKGLLIAPGDVFLTGKILS</sequence>
<proteinExistence type="predicted"/>
<dbReference type="Proteomes" id="UP000663864">
    <property type="component" value="Unassembled WGS sequence"/>
</dbReference>
<accession>A0A814ETM0</accession>
<evidence type="ECO:0008006" key="4">
    <source>
        <dbReference type="Google" id="ProtNLM"/>
    </source>
</evidence>
<protein>
    <recommendedName>
        <fullName evidence="4">Replication-associated protein</fullName>
    </recommendedName>
</protein>